<protein>
    <submittedName>
        <fullName evidence="2">Putative secreted protein</fullName>
    </submittedName>
</protein>
<dbReference type="AlphaFoldDB" id="A0A023FDN7"/>
<reference evidence="2" key="1">
    <citation type="submission" date="2014-03" db="EMBL/GenBank/DDBJ databases">
        <title>The sialotranscriptome of Amblyomma triste, Amblyomma parvum and Amblyomma cajennense ticks, uncovered by 454-based RNA-seq.</title>
        <authorList>
            <person name="Garcia G.R."/>
            <person name="Gardinassi L.G."/>
            <person name="Ribeiro J.M."/>
            <person name="Anatriello E."/>
            <person name="Ferreira B.R."/>
            <person name="Moreira H.N."/>
            <person name="Mafra C."/>
            <person name="Olegario M.M."/>
            <person name="Szabo P.J."/>
            <person name="Miranda-Santos I.K."/>
            <person name="Maruyama S.R."/>
        </authorList>
    </citation>
    <scope>NUCLEOTIDE SEQUENCE</scope>
    <source>
        <strain evidence="2">Uberlandia</strain>
        <tissue evidence="2">Salivary glands</tissue>
    </source>
</reference>
<evidence type="ECO:0000256" key="1">
    <source>
        <dbReference type="SAM" id="Phobius"/>
    </source>
</evidence>
<dbReference type="EMBL" id="GBBK01005608">
    <property type="protein sequence ID" value="JAC18874.1"/>
    <property type="molecule type" value="mRNA"/>
</dbReference>
<evidence type="ECO:0000313" key="2">
    <source>
        <dbReference type="EMBL" id="JAC18874.1"/>
    </source>
</evidence>
<proteinExistence type="evidence at transcript level"/>
<keyword evidence="1" id="KW-0472">Membrane</keyword>
<sequence length="96" mass="11059">MTVCVTEYHSELHHSSVFWILRLTVLLLPMLTTTAWPKMQSNQFTLAKHDTQTTAFLQHCTAIQSFIYSCNALIKQTRLFCIVTSDATNTQFFLQT</sequence>
<keyword evidence="1" id="KW-0812">Transmembrane</keyword>
<accession>A0A023FDN7</accession>
<keyword evidence="1" id="KW-1133">Transmembrane helix</keyword>
<name>A0A023FDN7_AMBCJ</name>
<organism evidence="2">
    <name type="scientific">Amblyomma cajennense</name>
    <name type="common">Cayenne tick</name>
    <name type="synonym">Acarus cajennensis</name>
    <dbReference type="NCBI Taxonomy" id="34607"/>
    <lineage>
        <taxon>Eukaryota</taxon>
        <taxon>Metazoa</taxon>
        <taxon>Ecdysozoa</taxon>
        <taxon>Arthropoda</taxon>
        <taxon>Chelicerata</taxon>
        <taxon>Arachnida</taxon>
        <taxon>Acari</taxon>
        <taxon>Parasitiformes</taxon>
        <taxon>Ixodida</taxon>
        <taxon>Ixodoidea</taxon>
        <taxon>Ixodidae</taxon>
        <taxon>Amblyomminae</taxon>
        <taxon>Amblyomma</taxon>
    </lineage>
</organism>
<feature type="transmembrane region" description="Helical" evidence="1">
    <location>
        <begin position="17"/>
        <end position="36"/>
    </location>
</feature>